<dbReference type="Proteomes" id="UP000230750">
    <property type="component" value="Unassembled WGS sequence"/>
</dbReference>
<keyword evidence="3" id="KW-0347">Helicase</keyword>
<dbReference type="SMART" id="SM01123">
    <property type="entry name" value="DBP10CT"/>
    <property type="match status" value="1"/>
</dbReference>
<sequence length="383" mass="43373">MTSSDLISLRKVCDNAMKQYTKSRPLPSTASVKRSKEVNMELLLHHPIFGSTSSENPQVNLIDQMKRYKPNSTIFEINSTTKTTSKSVMLSKRQKHGKYIEKARQTAEEREEEADKMPIRHISDLSANAEELFSKVAEPGKGSGRSGFTLTKMENSCLTVRTKTRNFTSPTLGVNSFEQQASEDVLEMTQDESRLMHNNQQKTKWDRKRKRFVGSGGKEKMKKIKTESGTYISSSYKKNIYQDWLERSKEEGVNFDNLANEFTTKGEDAEDDYRRSGEGEVVRFQVPLQAQEGVEKGSGNVVDEVRTNEVILKGRKKMENNRSKNQPKKDKKIGGKKRKVRKDRYGAAVPLVYSGMNSGWKKKGKFGGDGEGMKKRGRGGGKR</sequence>
<gene>
    <name evidence="3" type="ORF">BSL78_20500</name>
</gene>
<evidence type="ECO:0000259" key="2">
    <source>
        <dbReference type="SMART" id="SM01123"/>
    </source>
</evidence>
<feature type="domain" description="DBP10 C-terminal" evidence="2">
    <location>
        <begin position="187"/>
        <end position="247"/>
    </location>
</feature>
<keyword evidence="3" id="KW-0378">Hydrolase</keyword>
<keyword evidence="4" id="KW-1185">Reference proteome</keyword>
<evidence type="ECO:0000313" key="4">
    <source>
        <dbReference type="Proteomes" id="UP000230750"/>
    </source>
</evidence>
<dbReference type="OrthoDB" id="10071403at2759"/>
<accession>A0A2G8K3R5</accession>
<dbReference type="AlphaFoldDB" id="A0A2G8K3R5"/>
<keyword evidence="3" id="KW-0067">ATP-binding</keyword>
<evidence type="ECO:0000256" key="1">
    <source>
        <dbReference type="SAM" id="MobiDB-lite"/>
    </source>
</evidence>
<evidence type="ECO:0000313" key="3">
    <source>
        <dbReference type="EMBL" id="PIK42648.1"/>
    </source>
</evidence>
<dbReference type="GO" id="GO:0005634">
    <property type="term" value="C:nucleus"/>
    <property type="evidence" value="ECO:0007669"/>
    <property type="project" value="InterPro"/>
</dbReference>
<name>A0A2G8K3R5_STIJA</name>
<comment type="caution">
    <text evidence="3">The sequence shown here is derived from an EMBL/GenBank/DDBJ whole genome shotgun (WGS) entry which is preliminary data.</text>
</comment>
<reference evidence="3 4" key="1">
    <citation type="journal article" date="2017" name="PLoS Biol.">
        <title>The sea cucumber genome provides insights into morphological evolution and visceral regeneration.</title>
        <authorList>
            <person name="Zhang X."/>
            <person name="Sun L."/>
            <person name="Yuan J."/>
            <person name="Sun Y."/>
            <person name="Gao Y."/>
            <person name="Zhang L."/>
            <person name="Li S."/>
            <person name="Dai H."/>
            <person name="Hamel J.F."/>
            <person name="Liu C."/>
            <person name="Yu Y."/>
            <person name="Liu S."/>
            <person name="Lin W."/>
            <person name="Guo K."/>
            <person name="Jin S."/>
            <person name="Xu P."/>
            <person name="Storey K.B."/>
            <person name="Huan P."/>
            <person name="Zhang T."/>
            <person name="Zhou Y."/>
            <person name="Zhang J."/>
            <person name="Lin C."/>
            <person name="Li X."/>
            <person name="Xing L."/>
            <person name="Huo D."/>
            <person name="Sun M."/>
            <person name="Wang L."/>
            <person name="Mercier A."/>
            <person name="Li F."/>
            <person name="Yang H."/>
            <person name="Xiang J."/>
        </authorList>
    </citation>
    <scope>NUCLEOTIDE SEQUENCE [LARGE SCALE GENOMIC DNA]</scope>
    <source>
        <strain evidence="3">Shaxun</strain>
        <tissue evidence="3">Muscle</tissue>
    </source>
</reference>
<feature type="region of interest" description="Disordered" evidence="1">
    <location>
        <begin position="313"/>
        <end position="383"/>
    </location>
</feature>
<proteinExistence type="predicted"/>
<dbReference type="STRING" id="307972.A0A2G8K3R5"/>
<organism evidence="3 4">
    <name type="scientific">Stichopus japonicus</name>
    <name type="common">Sea cucumber</name>
    <dbReference type="NCBI Taxonomy" id="307972"/>
    <lineage>
        <taxon>Eukaryota</taxon>
        <taxon>Metazoa</taxon>
        <taxon>Echinodermata</taxon>
        <taxon>Eleutherozoa</taxon>
        <taxon>Echinozoa</taxon>
        <taxon>Holothuroidea</taxon>
        <taxon>Aspidochirotacea</taxon>
        <taxon>Aspidochirotida</taxon>
        <taxon>Stichopodidae</taxon>
        <taxon>Apostichopus</taxon>
    </lineage>
</organism>
<dbReference type="GO" id="GO:0003724">
    <property type="term" value="F:RNA helicase activity"/>
    <property type="evidence" value="ECO:0007669"/>
    <property type="project" value="InterPro"/>
</dbReference>
<dbReference type="InterPro" id="IPR012541">
    <property type="entry name" value="DBP10_C"/>
</dbReference>
<dbReference type="GO" id="GO:0005524">
    <property type="term" value="F:ATP binding"/>
    <property type="evidence" value="ECO:0007669"/>
    <property type="project" value="InterPro"/>
</dbReference>
<dbReference type="EMBL" id="MRZV01000918">
    <property type="protein sequence ID" value="PIK42648.1"/>
    <property type="molecule type" value="Genomic_DNA"/>
</dbReference>
<feature type="compositionally biased region" description="Basic residues" evidence="1">
    <location>
        <begin position="325"/>
        <end position="342"/>
    </location>
</feature>
<dbReference type="Pfam" id="PF08147">
    <property type="entry name" value="DBP10CT"/>
    <property type="match status" value="1"/>
</dbReference>
<dbReference type="GO" id="GO:0003723">
    <property type="term" value="F:RNA binding"/>
    <property type="evidence" value="ECO:0007669"/>
    <property type="project" value="InterPro"/>
</dbReference>
<keyword evidence="3" id="KW-0547">Nucleotide-binding</keyword>
<protein>
    <submittedName>
        <fullName evidence="3">Putative ATP-dependent RNA helicase DDX54</fullName>
    </submittedName>
</protein>